<dbReference type="InterPro" id="IPR038318">
    <property type="entry name" value="KdpD_sf"/>
</dbReference>
<feature type="transmembrane region" description="Helical" evidence="13">
    <location>
        <begin position="89"/>
        <end position="106"/>
    </location>
</feature>
<dbReference type="SUPFAM" id="SSF55874">
    <property type="entry name" value="ATPase domain of HSP90 chaperone/DNA topoisomerase II/histidine kinase"/>
    <property type="match status" value="1"/>
</dbReference>
<dbReference type="InterPro" id="IPR036890">
    <property type="entry name" value="HATPase_C_sf"/>
</dbReference>
<feature type="transmembrane region" description="Helical" evidence="13">
    <location>
        <begin position="43"/>
        <end position="69"/>
    </location>
</feature>
<dbReference type="PANTHER" id="PTHR45569:SF1">
    <property type="entry name" value="SENSOR PROTEIN KDPD"/>
    <property type="match status" value="1"/>
</dbReference>
<dbReference type="PANTHER" id="PTHR45569">
    <property type="entry name" value="SENSOR PROTEIN KDPD"/>
    <property type="match status" value="1"/>
</dbReference>
<evidence type="ECO:0000256" key="12">
    <source>
        <dbReference type="ARBA" id="ARBA00023136"/>
    </source>
</evidence>
<reference evidence="15 16" key="1">
    <citation type="submission" date="2016-10" db="EMBL/GenBank/DDBJ databases">
        <authorList>
            <person name="de Groot N.N."/>
        </authorList>
    </citation>
    <scope>NUCLEOTIDE SEQUENCE [LARGE SCALE GENOMIC DNA]</scope>
    <source>
        <strain evidence="15 16">GAS232</strain>
    </source>
</reference>
<evidence type="ECO:0000256" key="10">
    <source>
        <dbReference type="ARBA" id="ARBA00022989"/>
    </source>
</evidence>
<sequence length="475" mass="52263">MVSIRELPFRSIVWALGGSLIVLVTGFLSLARAFEPSVTIPLYLLLTVIIAWRAGFGAAVVVATCATLGLDFFFTEPRFSFVVASRQDVFSLLIFAAVSLLISHLSRRIRANADRLGHSEAEQRALYELSRSALLLDWKTCVDEQLCFLIQERMRLKGVALWDEREATFTSSGDTGHASDRLLAAFRAERSYDLPNHLESVRILRFGVRSVGAMLFRGDIDQLTADSIATLVATHLERIRALKAEVAAESQSVSERLRTAVLDGLAHAVKTPLTTIIASSSGLREIGSLSTLQNELARAIEEQASYLADLTDRLLRTAKLDNATVLLKLQPTHLEGLIHAAIGELRTAYDTSRIHIVGETDFDVSVDPELFRMILVHVLENALKYSVGATSVTMRVGVTGNALIFSVHNEGSYVPLTERELVFQRYYRTESMQHRAPGTGIGLSVAKQAVEAHGGRIWLESDQDAGTTFLITISI</sequence>
<evidence type="ECO:0000256" key="3">
    <source>
        <dbReference type="ARBA" id="ARBA00012438"/>
    </source>
</evidence>
<dbReference type="SMART" id="SM00388">
    <property type="entry name" value="HisKA"/>
    <property type="match status" value="1"/>
</dbReference>
<dbReference type="Pfam" id="PF02518">
    <property type="entry name" value="HATPase_c"/>
    <property type="match status" value="1"/>
</dbReference>
<dbReference type="OrthoDB" id="108917at2"/>
<keyword evidence="11" id="KW-0902">Two-component regulatory system</keyword>
<evidence type="ECO:0000256" key="6">
    <source>
        <dbReference type="ARBA" id="ARBA00022692"/>
    </source>
</evidence>
<dbReference type="PRINTS" id="PR00344">
    <property type="entry name" value="BCTRLSENSOR"/>
</dbReference>
<evidence type="ECO:0000256" key="8">
    <source>
        <dbReference type="ARBA" id="ARBA00022777"/>
    </source>
</evidence>
<dbReference type="Proteomes" id="UP000182427">
    <property type="component" value="Chromosome I"/>
</dbReference>
<keyword evidence="9" id="KW-0067">ATP-binding</keyword>
<dbReference type="GO" id="GO:0005886">
    <property type="term" value="C:plasma membrane"/>
    <property type="evidence" value="ECO:0007669"/>
    <property type="project" value="TreeGrafter"/>
</dbReference>
<evidence type="ECO:0000256" key="11">
    <source>
        <dbReference type="ARBA" id="ARBA00023012"/>
    </source>
</evidence>
<dbReference type="GO" id="GO:0005524">
    <property type="term" value="F:ATP binding"/>
    <property type="evidence" value="ECO:0007669"/>
    <property type="project" value="UniProtKB-KW"/>
</dbReference>
<keyword evidence="5" id="KW-0808">Transferase</keyword>
<dbReference type="InterPro" id="IPR036097">
    <property type="entry name" value="HisK_dim/P_sf"/>
</dbReference>
<dbReference type="GO" id="GO:0000155">
    <property type="term" value="F:phosphorelay sensor kinase activity"/>
    <property type="evidence" value="ECO:0007669"/>
    <property type="project" value="InterPro"/>
</dbReference>
<dbReference type="SUPFAM" id="SSF47384">
    <property type="entry name" value="Homodimeric domain of signal transducing histidine kinase"/>
    <property type="match status" value="1"/>
</dbReference>
<dbReference type="InterPro" id="IPR005467">
    <property type="entry name" value="His_kinase_dom"/>
</dbReference>
<feature type="domain" description="Histidine kinase" evidence="14">
    <location>
        <begin position="264"/>
        <end position="475"/>
    </location>
</feature>
<dbReference type="PROSITE" id="PS50109">
    <property type="entry name" value="HIS_KIN"/>
    <property type="match status" value="1"/>
</dbReference>
<evidence type="ECO:0000256" key="7">
    <source>
        <dbReference type="ARBA" id="ARBA00022741"/>
    </source>
</evidence>
<dbReference type="Gene3D" id="3.30.565.10">
    <property type="entry name" value="Histidine kinase-like ATPase, C-terminal domain"/>
    <property type="match status" value="1"/>
</dbReference>
<evidence type="ECO:0000256" key="4">
    <source>
        <dbReference type="ARBA" id="ARBA00022553"/>
    </source>
</evidence>
<evidence type="ECO:0000256" key="1">
    <source>
        <dbReference type="ARBA" id="ARBA00000085"/>
    </source>
</evidence>
<dbReference type="Gene3D" id="1.10.287.130">
    <property type="match status" value="1"/>
</dbReference>
<keyword evidence="4" id="KW-0597">Phosphoprotein</keyword>
<dbReference type="InterPro" id="IPR004358">
    <property type="entry name" value="Sig_transdc_His_kin-like_C"/>
</dbReference>
<evidence type="ECO:0000256" key="5">
    <source>
        <dbReference type="ARBA" id="ARBA00022679"/>
    </source>
</evidence>
<evidence type="ECO:0000313" key="16">
    <source>
        <dbReference type="Proteomes" id="UP000182427"/>
    </source>
</evidence>
<dbReference type="InterPro" id="IPR003661">
    <property type="entry name" value="HisK_dim/P_dom"/>
</dbReference>
<dbReference type="Pfam" id="PF13493">
    <property type="entry name" value="DUF4118"/>
    <property type="match status" value="1"/>
</dbReference>
<evidence type="ECO:0000313" key="15">
    <source>
        <dbReference type="EMBL" id="SDE98900.1"/>
    </source>
</evidence>
<comment type="catalytic activity">
    <reaction evidence="1">
        <text>ATP + protein L-histidine = ADP + protein N-phospho-L-histidine.</text>
        <dbReference type="EC" id="2.7.13.3"/>
    </reaction>
</comment>
<dbReference type="InterPro" id="IPR003594">
    <property type="entry name" value="HATPase_dom"/>
</dbReference>
<keyword evidence="10 13" id="KW-1133">Transmembrane helix</keyword>
<protein>
    <recommendedName>
        <fullName evidence="3">histidine kinase</fullName>
        <ecNumber evidence="3">2.7.13.3</ecNumber>
    </recommendedName>
</protein>
<accession>A0A1G7HEM5</accession>
<keyword evidence="16" id="KW-1185">Reference proteome</keyword>
<dbReference type="InterPro" id="IPR052023">
    <property type="entry name" value="Histidine_kinase_KdpD"/>
</dbReference>
<proteinExistence type="predicted"/>
<gene>
    <name evidence="15" type="ORF">SAMN05444167_1045</name>
</gene>
<dbReference type="InterPro" id="IPR025201">
    <property type="entry name" value="KdpD_TM"/>
</dbReference>
<feature type="transmembrane region" description="Helical" evidence="13">
    <location>
        <begin position="12"/>
        <end position="31"/>
    </location>
</feature>
<comment type="subcellular location">
    <subcellularLocation>
        <location evidence="2">Membrane</location>
        <topology evidence="2">Multi-pass membrane protein</topology>
    </subcellularLocation>
</comment>
<dbReference type="EMBL" id="LT629690">
    <property type="protein sequence ID" value="SDE98900.1"/>
    <property type="molecule type" value="Genomic_DNA"/>
</dbReference>
<dbReference type="Pfam" id="PF00512">
    <property type="entry name" value="HisKA"/>
    <property type="match status" value="1"/>
</dbReference>
<keyword evidence="6 13" id="KW-0812">Transmembrane</keyword>
<evidence type="ECO:0000259" key="14">
    <source>
        <dbReference type="PROSITE" id="PS50109"/>
    </source>
</evidence>
<organism evidence="15 16">
    <name type="scientific">Terriglobus roseus</name>
    <dbReference type="NCBI Taxonomy" id="392734"/>
    <lineage>
        <taxon>Bacteria</taxon>
        <taxon>Pseudomonadati</taxon>
        <taxon>Acidobacteriota</taxon>
        <taxon>Terriglobia</taxon>
        <taxon>Terriglobales</taxon>
        <taxon>Acidobacteriaceae</taxon>
        <taxon>Terriglobus</taxon>
    </lineage>
</organism>
<name>A0A1G7HEM5_9BACT</name>
<keyword evidence="12 13" id="KW-0472">Membrane</keyword>
<evidence type="ECO:0000256" key="2">
    <source>
        <dbReference type="ARBA" id="ARBA00004141"/>
    </source>
</evidence>
<keyword evidence="8 15" id="KW-0418">Kinase</keyword>
<evidence type="ECO:0000256" key="9">
    <source>
        <dbReference type="ARBA" id="ARBA00022840"/>
    </source>
</evidence>
<dbReference type="SMART" id="SM00387">
    <property type="entry name" value="HATPase_c"/>
    <property type="match status" value="1"/>
</dbReference>
<dbReference type="AlphaFoldDB" id="A0A1G7HEM5"/>
<dbReference type="CDD" id="cd00082">
    <property type="entry name" value="HisKA"/>
    <property type="match status" value="1"/>
</dbReference>
<keyword evidence="7" id="KW-0547">Nucleotide-binding</keyword>
<dbReference type="EC" id="2.7.13.3" evidence="3"/>
<evidence type="ECO:0000256" key="13">
    <source>
        <dbReference type="SAM" id="Phobius"/>
    </source>
</evidence>
<dbReference type="Gene3D" id="1.20.120.620">
    <property type="entry name" value="Backbone structure of the membrane domain of e. Coli histidine kinase receptor kdpd"/>
    <property type="match status" value="1"/>
</dbReference>